<keyword evidence="10" id="KW-1185">Reference proteome</keyword>
<feature type="binding site" evidence="7">
    <location>
        <position position="346"/>
    </location>
    <ligand>
        <name>3-phosphoshikimate</name>
        <dbReference type="ChEBI" id="CHEBI:145989"/>
    </ligand>
</feature>
<comment type="function">
    <text evidence="7">Catalyzes the transfer of the enolpyruvyl moiety of phosphoenolpyruvate (PEP) to the 5-hydroxyl of shikimate-3-phosphate (S3P) to produce enolpyruvyl shikimate-3-phosphate and inorganic phosphate.</text>
</comment>
<keyword evidence="5 7" id="KW-0057">Aromatic amino acid biosynthesis</keyword>
<feature type="domain" description="Enolpyruvate transferase" evidence="8">
    <location>
        <begin position="27"/>
        <end position="458"/>
    </location>
</feature>
<dbReference type="Pfam" id="PF00275">
    <property type="entry name" value="EPSP_synthase"/>
    <property type="match status" value="1"/>
</dbReference>
<comment type="similarity">
    <text evidence="2 7">Belongs to the EPSP synthase family.</text>
</comment>
<dbReference type="eggNOG" id="COG0128">
    <property type="taxonomic scope" value="Bacteria"/>
</dbReference>
<dbReference type="InterPro" id="IPR006264">
    <property type="entry name" value="EPSP_synthase"/>
</dbReference>
<keyword evidence="4 7" id="KW-0808">Transferase</keyword>
<comment type="caution">
    <text evidence="9">The sequence shown here is derived from an EMBL/GenBank/DDBJ whole genome shotgun (WGS) entry which is preliminary data.</text>
</comment>
<evidence type="ECO:0000256" key="6">
    <source>
        <dbReference type="ARBA" id="ARBA00044633"/>
    </source>
</evidence>
<organism evidence="9 10">
    <name type="scientific">Bilophila wadsworthia (strain 3_1_6)</name>
    <dbReference type="NCBI Taxonomy" id="563192"/>
    <lineage>
        <taxon>Bacteria</taxon>
        <taxon>Pseudomonadati</taxon>
        <taxon>Thermodesulfobacteriota</taxon>
        <taxon>Desulfovibrionia</taxon>
        <taxon>Desulfovibrionales</taxon>
        <taxon>Desulfovibrionaceae</taxon>
        <taxon>Bilophila</taxon>
    </lineage>
</organism>
<reference evidence="9 10" key="1">
    <citation type="submission" date="2010-10" db="EMBL/GenBank/DDBJ databases">
        <authorList>
            <consortium name="The Broad Institute Genome Sequencing Platform"/>
            <person name="Ward D."/>
            <person name="Earl A."/>
            <person name="Feldgarden M."/>
            <person name="Young S.K."/>
            <person name="Gargeya S."/>
            <person name="Zeng Q."/>
            <person name="Alvarado L."/>
            <person name="Berlin A."/>
            <person name="Bochicchio J."/>
            <person name="Chapman S.B."/>
            <person name="Chen Z."/>
            <person name="Freedman E."/>
            <person name="Gellesch M."/>
            <person name="Goldberg J."/>
            <person name="Griggs A."/>
            <person name="Gujja S."/>
            <person name="Heilman E."/>
            <person name="Heiman D."/>
            <person name="Howarth C."/>
            <person name="Mehta T."/>
            <person name="Neiman D."/>
            <person name="Pearson M."/>
            <person name="Roberts A."/>
            <person name="Saif S."/>
            <person name="Shea T."/>
            <person name="Shenoy N."/>
            <person name="Sisk P."/>
            <person name="Stolte C."/>
            <person name="Sykes S."/>
            <person name="White J."/>
            <person name="Yandava C."/>
            <person name="Allen-Vercoe E."/>
            <person name="Sibley C."/>
            <person name="Ambrose C.E."/>
            <person name="Strauss J."/>
            <person name="Daigneault M."/>
            <person name="Haas B."/>
            <person name="Nusbaum C."/>
            <person name="Birren B."/>
        </authorList>
    </citation>
    <scope>NUCLEOTIDE SEQUENCE [LARGE SCALE GENOMIC DNA]</scope>
    <source>
        <strain evidence="9 10">3_1_6</strain>
    </source>
</reference>
<evidence type="ECO:0000313" key="9">
    <source>
        <dbReference type="EMBL" id="EFV43678.2"/>
    </source>
</evidence>
<name>E5Y8I3_BILW3</name>
<feature type="binding site" evidence="7">
    <location>
        <position position="426"/>
    </location>
    <ligand>
        <name>phosphoenolpyruvate</name>
        <dbReference type="ChEBI" id="CHEBI:58702"/>
    </ligand>
</feature>
<gene>
    <name evidence="7" type="primary">aroA</name>
    <name evidence="9" type="ORF">HMPREF0179_02501</name>
</gene>
<feature type="binding site" evidence="7">
    <location>
        <position position="185"/>
    </location>
    <ligand>
        <name>phosphoenolpyruvate</name>
        <dbReference type="ChEBI" id="CHEBI:58702"/>
    </ligand>
</feature>
<keyword evidence="3 7" id="KW-0028">Amino-acid biosynthesis</keyword>
<evidence type="ECO:0000313" key="10">
    <source>
        <dbReference type="Proteomes" id="UP000006034"/>
    </source>
</evidence>
<proteinExistence type="inferred from homology"/>
<comment type="catalytic activity">
    <reaction evidence="6">
        <text>3-phosphoshikimate + phosphoenolpyruvate = 5-O-(1-carboxyvinyl)-3-phosphoshikimate + phosphate</text>
        <dbReference type="Rhea" id="RHEA:21256"/>
        <dbReference type="ChEBI" id="CHEBI:43474"/>
        <dbReference type="ChEBI" id="CHEBI:57701"/>
        <dbReference type="ChEBI" id="CHEBI:58702"/>
        <dbReference type="ChEBI" id="CHEBI:145989"/>
        <dbReference type="EC" id="2.5.1.19"/>
    </reaction>
    <physiologicalReaction direction="left-to-right" evidence="6">
        <dbReference type="Rhea" id="RHEA:21257"/>
    </physiologicalReaction>
</comment>
<evidence type="ECO:0000256" key="2">
    <source>
        <dbReference type="ARBA" id="ARBA00009948"/>
    </source>
</evidence>
<comment type="pathway">
    <text evidence="1 7">Metabolic intermediate biosynthesis; chorismate biosynthesis; chorismate from D-erythrose 4-phosphate and phosphoenolpyruvate: step 6/7.</text>
</comment>
<dbReference type="CDD" id="cd01556">
    <property type="entry name" value="EPSP_synthase"/>
    <property type="match status" value="1"/>
</dbReference>
<dbReference type="Gene3D" id="3.65.10.10">
    <property type="entry name" value="Enolpyruvate transferase domain"/>
    <property type="match status" value="2"/>
</dbReference>
<reference evidence="9 10" key="2">
    <citation type="submission" date="2013-04" db="EMBL/GenBank/DDBJ databases">
        <title>The Genome Sequence of Bilophila wadsworthia 3_1_6.</title>
        <authorList>
            <consortium name="The Broad Institute Genomics Platform"/>
            <person name="Earl A."/>
            <person name="Ward D."/>
            <person name="Feldgarden M."/>
            <person name="Gevers D."/>
            <person name="Sibley C."/>
            <person name="Strauss J."/>
            <person name="Allen-Vercoe E."/>
            <person name="Walker B."/>
            <person name="Young S."/>
            <person name="Zeng Q."/>
            <person name="Gargeya S."/>
            <person name="Fitzgerald M."/>
            <person name="Haas B."/>
            <person name="Abouelleil A."/>
            <person name="Allen A.W."/>
            <person name="Alvarado L."/>
            <person name="Arachchi H.M."/>
            <person name="Berlin A.M."/>
            <person name="Chapman S.B."/>
            <person name="Gainer-Dewar J."/>
            <person name="Goldberg J."/>
            <person name="Griggs A."/>
            <person name="Gujja S."/>
            <person name="Hansen M."/>
            <person name="Howarth C."/>
            <person name="Imamovic A."/>
            <person name="Ireland A."/>
            <person name="Larimer J."/>
            <person name="McCowan C."/>
            <person name="Murphy C."/>
            <person name="Pearson M."/>
            <person name="Poon T.W."/>
            <person name="Priest M."/>
            <person name="Roberts A."/>
            <person name="Saif S."/>
            <person name="Shea T."/>
            <person name="Sisk P."/>
            <person name="Sykes S."/>
            <person name="Wortman J."/>
            <person name="Nusbaum C."/>
            <person name="Birren B."/>
        </authorList>
    </citation>
    <scope>NUCLEOTIDE SEQUENCE [LARGE SCALE GENOMIC DNA]</scope>
    <source>
        <strain evidence="9 10">3_1_6</strain>
    </source>
</reference>
<dbReference type="Proteomes" id="UP000006034">
    <property type="component" value="Unassembled WGS sequence"/>
</dbReference>
<comment type="caution">
    <text evidence="7">Lacks conserved residue(s) required for the propagation of feature annotation.</text>
</comment>
<sequence length="465" mass="49516">MIGGRERSVRGPFCFFISSKRVGMMITVQAPASKSVSHRMVMGAALAQGDSVVSRVLESKDLERTMAILRGAGAGIVRTGEGEYAISGVGGQPHGGSVDPLSCDVHESGTTCRLLTAVLAAGMGRFRVHGAPRMHERPIGELTAALETLGVSFTFEGKPGFPPFVLKTCGLDGGEVGIGMDESSQYLSGVLLAAPLARAPLTVNIGGSKVVSWPYVGLTLQALENFGVPFSVERKEGGAWSAVDWHTLEQAEPGNVRFRMVPAMYRAGRYAVEGDWSGASYLLAAGAIGPRPVRIEGLRADSLQGDRVMLDILRDMGARIDIEPDAVTVHPSELRGVVADMSRCPDLVPTVAVVAAHASGPTRLWNAAHLRIKECDRIAVPAQELSKVGVRCDEHDDGLTIHGDPALASRLHSLDGIAFSAHGDHRIAMSLALLELRGGRLTLDDPSCVSKSFPNFWECWGQVRV</sequence>
<dbReference type="InterPro" id="IPR013792">
    <property type="entry name" value="RNA3'P_cycl/enolpyr_Trfase_a/b"/>
</dbReference>
<evidence type="ECO:0000256" key="4">
    <source>
        <dbReference type="ARBA" id="ARBA00022679"/>
    </source>
</evidence>
<evidence type="ECO:0000256" key="7">
    <source>
        <dbReference type="HAMAP-Rule" id="MF_00210"/>
    </source>
</evidence>
<dbReference type="GO" id="GO:0005737">
    <property type="term" value="C:cytoplasm"/>
    <property type="evidence" value="ECO:0007669"/>
    <property type="project" value="UniProtKB-SubCell"/>
</dbReference>
<dbReference type="GO" id="GO:0008652">
    <property type="term" value="P:amino acid biosynthetic process"/>
    <property type="evidence" value="ECO:0007669"/>
    <property type="project" value="UniProtKB-KW"/>
</dbReference>
<accession>E5Y8I3</accession>
<dbReference type="HOGENOM" id="CLU_024321_0_0_7"/>
<feature type="binding site" evidence="7">
    <location>
        <position position="184"/>
    </location>
    <ligand>
        <name>3-phosphoshikimate</name>
        <dbReference type="ChEBI" id="CHEBI:145989"/>
    </ligand>
</feature>
<comment type="subcellular location">
    <subcellularLocation>
        <location evidence="7">Cytoplasm</location>
    </subcellularLocation>
</comment>
<feature type="active site" description="Proton acceptor" evidence="7">
    <location>
        <position position="346"/>
    </location>
</feature>
<dbReference type="UniPathway" id="UPA00053">
    <property type="reaction ID" value="UER00089"/>
</dbReference>
<feature type="binding site" evidence="7">
    <location>
        <position position="373"/>
    </location>
    <ligand>
        <name>3-phosphoshikimate</name>
        <dbReference type="ChEBI" id="CHEBI:145989"/>
    </ligand>
</feature>
<dbReference type="PANTHER" id="PTHR21090">
    <property type="entry name" value="AROM/DEHYDROQUINATE SYNTHASE"/>
    <property type="match status" value="1"/>
</dbReference>
<evidence type="ECO:0000259" key="8">
    <source>
        <dbReference type="Pfam" id="PF00275"/>
    </source>
</evidence>
<dbReference type="AlphaFoldDB" id="E5Y8I3"/>
<evidence type="ECO:0000256" key="1">
    <source>
        <dbReference type="ARBA" id="ARBA00004811"/>
    </source>
</evidence>
<comment type="subunit">
    <text evidence="7">Monomer.</text>
</comment>
<dbReference type="STRING" id="563192.HMPREF0179_02501"/>
<feature type="binding site" evidence="7">
    <location>
        <position position="183"/>
    </location>
    <ligand>
        <name>3-phosphoshikimate</name>
        <dbReference type="ChEBI" id="CHEBI:145989"/>
    </ligand>
</feature>
<dbReference type="GO" id="GO:0003866">
    <property type="term" value="F:3-phosphoshikimate 1-carboxyvinyltransferase activity"/>
    <property type="evidence" value="ECO:0007669"/>
    <property type="project" value="UniProtKB-UniRule"/>
</dbReference>
<feature type="binding site" evidence="7">
    <location>
        <position position="451"/>
    </location>
    <ligand>
        <name>phosphoenolpyruvate</name>
        <dbReference type="ChEBI" id="CHEBI:58702"/>
    </ligand>
</feature>
<dbReference type="GO" id="GO:0009423">
    <property type="term" value="P:chorismate biosynthetic process"/>
    <property type="evidence" value="ECO:0007669"/>
    <property type="project" value="UniProtKB-UniRule"/>
</dbReference>
<dbReference type="NCBIfam" id="TIGR01356">
    <property type="entry name" value="aroA"/>
    <property type="match status" value="1"/>
</dbReference>
<dbReference type="PIRSF" id="PIRSF000505">
    <property type="entry name" value="EPSPS"/>
    <property type="match status" value="1"/>
</dbReference>
<feature type="binding site" evidence="7">
    <location>
        <position position="377"/>
    </location>
    <ligand>
        <name>phosphoenolpyruvate</name>
        <dbReference type="ChEBI" id="CHEBI:58702"/>
    </ligand>
</feature>
<dbReference type="PANTHER" id="PTHR21090:SF5">
    <property type="entry name" value="PENTAFUNCTIONAL AROM POLYPEPTIDE"/>
    <property type="match status" value="1"/>
</dbReference>
<feature type="binding site" evidence="7">
    <location>
        <position position="34"/>
    </location>
    <ligand>
        <name>phosphoenolpyruvate</name>
        <dbReference type="ChEBI" id="CHEBI:58702"/>
    </ligand>
</feature>
<feature type="binding site" evidence="7">
    <location>
        <position position="109"/>
    </location>
    <ligand>
        <name>phosphoenolpyruvate</name>
        <dbReference type="ChEBI" id="CHEBI:58702"/>
    </ligand>
</feature>
<feature type="binding site" evidence="7">
    <location>
        <position position="39"/>
    </location>
    <ligand>
        <name>3-phosphoshikimate</name>
        <dbReference type="ChEBI" id="CHEBI:145989"/>
    </ligand>
</feature>
<evidence type="ECO:0000256" key="3">
    <source>
        <dbReference type="ARBA" id="ARBA00022605"/>
    </source>
</evidence>
<dbReference type="GO" id="GO:0009073">
    <property type="term" value="P:aromatic amino acid family biosynthetic process"/>
    <property type="evidence" value="ECO:0007669"/>
    <property type="project" value="UniProtKB-KW"/>
</dbReference>
<feature type="binding site" evidence="7">
    <location>
        <position position="185"/>
    </location>
    <ligand>
        <name>3-phosphoshikimate</name>
        <dbReference type="ChEBI" id="CHEBI:145989"/>
    </ligand>
</feature>
<evidence type="ECO:0000256" key="5">
    <source>
        <dbReference type="ARBA" id="ARBA00023141"/>
    </source>
</evidence>
<keyword evidence="7" id="KW-0963">Cytoplasm</keyword>
<feature type="binding site" evidence="7">
    <location>
        <position position="34"/>
    </location>
    <ligand>
        <name>3-phosphoshikimate</name>
        <dbReference type="ChEBI" id="CHEBI:145989"/>
    </ligand>
</feature>
<protein>
    <recommendedName>
        <fullName evidence="7">3-phosphoshikimate 1-carboxyvinyltransferase</fullName>
        <ecNumber evidence="7">2.5.1.19</ecNumber>
    </recommendedName>
    <alternativeName>
        <fullName evidence="7">5-enolpyruvylshikimate-3-phosphate synthase</fullName>
        <shortName evidence="7">EPSP synthase</shortName>
        <shortName evidence="7">EPSPS</shortName>
    </alternativeName>
</protein>
<dbReference type="HAMAP" id="MF_00210">
    <property type="entry name" value="EPSP_synth"/>
    <property type="match status" value="1"/>
</dbReference>
<feature type="binding site" evidence="7">
    <location>
        <position position="212"/>
    </location>
    <ligand>
        <name>3-phosphoshikimate</name>
        <dbReference type="ChEBI" id="CHEBI:145989"/>
    </ligand>
</feature>
<feature type="binding site" evidence="7">
    <location>
        <position position="137"/>
    </location>
    <ligand>
        <name>phosphoenolpyruvate</name>
        <dbReference type="ChEBI" id="CHEBI:58702"/>
    </ligand>
</feature>
<dbReference type="InterPro" id="IPR036968">
    <property type="entry name" value="Enolpyruvate_Tfrase_sf"/>
</dbReference>
<dbReference type="InterPro" id="IPR001986">
    <property type="entry name" value="Enolpyruvate_Tfrase_dom"/>
</dbReference>
<dbReference type="EC" id="2.5.1.19" evidence="7"/>
<dbReference type="SUPFAM" id="SSF55205">
    <property type="entry name" value="EPT/RTPC-like"/>
    <property type="match status" value="1"/>
</dbReference>
<feature type="binding site" evidence="7">
    <location>
        <position position="35"/>
    </location>
    <ligand>
        <name>3-phosphoshikimate</name>
        <dbReference type="ChEBI" id="CHEBI:145989"/>
    </ligand>
</feature>
<dbReference type="EMBL" id="ADCP02000001">
    <property type="protein sequence ID" value="EFV43678.2"/>
    <property type="molecule type" value="Genomic_DNA"/>
</dbReference>